<keyword evidence="6" id="KW-0106">Calcium</keyword>
<evidence type="ECO:0000256" key="1">
    <source>
        <dbReference type="ARBA" id="ARBA00006249"/>
    </source>
</evidence>
<evidence type="ECO:0000256" key="7">
    <source>
        <dbReference type="ARBA" id="ARBA00023157"/>
    </source>
</evidence>
<keyword evidence="10" id="KW-1185">Reference proteome</keyword>
<comment type="caution">
    <text evidence="9">The sequence shown here is derived from an EMBL/GenBank/DDBJ whole genome shotgun (WGS) entry which is preliminary data.</text>
</comment>
<dbReference type="EMBL" id="CALLCH030000006">
    <property type="protein sequence ID" value="CAI4212796.1"/>
    <property type="molecule type" value="Genomic_DNA"/>
</dbReference>
<evidence type="ECO:0000313" key="9">
    <source>
        <dbReference type="EMBL" id="CAI4212796.1"/>
    </source>
</evidence>
<comment type="similarity">
    <text evidence="1 8">Belongs to the tannase family.</text>
</comment>
<dbReference type="GO" id="GO:0030600">
    <property type="term" value="F:feruloyl esterase activity"/>
    <property type="evidence" value="ECO:0007669"/>
    <property type="project" value="UniProtKB-ARBA"/>
</dbReference>
<organism evidence="9 10">
    <name type="scientific">Parascedosporium putredinis</name>
    <dbReference type="NCBI Taxonomy" id="1442378"/>
    <lineage>
        <taxon>Eukaryota</taxon>
        <taxon>Fungi</taxon>
        <taxon>Dikarya</taxon>
        <taxon>Ascomycota</taxon>
        <taxon>Pezizomycotina</taxon>
        <taxon>Sordariomycetes</taxon>
        <taxon>Hypocreomycetidae</taxon>
        <taxon>Microascales</taxon>
        <taxon>Microascaceae</taxon>
        <taxon>Parascedosporium</taxon>
    </lineage>
</organism>
<accession>A0A9P1GXW8</accession>
<keyword evidence="7" id="KW-1015">Disulfide bond</keyword>
<keyword evidence="4" id="KW-0732">Signal</keyword>
<dbReference type="SUPFAM" id="SSF53474">
    <property type="entry name" value="alpha/beta-Hydrolases"/>
    <property type="match status" value="2"/>
</dbReference>
<dbReference type="OrthoDB" id="3039123at2759"/>
<reference evidence="9" key="1">
    <citation type="submission" date="2022-11" db="EMBL/GenBank/DDBJ databases">
        <authorList>
            <person name="Scott C."/>
            <person name="Bruce N."/>
        </authorList>
    </citation>
    <scope>NUCLEOTIDE SEQUENCE</scope>
</reference>
<dbReference type="AlphaFoldDB" id="A0A9P1GXW8"/>
<dbReference type="Proteomes" id="UP000838763">
    <property type="component" value="Unassembled WGS sequence"/>
</dbReference>
<evidence type="ECO:0000256" key="6">
    <source>
        <dbReference type="ARBA" id="ARBA00022837"/>
    </source>
</evidence>
<dbReference type="InterPro" id="IPR029058">
    <property type="entry name" value="AB_hydrolase_fold"/>
</dbReference>
<dbReference type="GO" id="GO:0046872">
    <property type="term" value="F:metal ion binding"/>
    <property type="evidence" value="ECO:0007669"/>
    <property type="project" value="UniProtKB-KW"/>
</dbReference>
<dbReference type="InterPro" id="IPR011118">
    <property type="entry name" value="Tannase/feruloyl_esterase"/>
</dbReference>
<keyword evidence="5 8" id="KW-0378">Hydrolase</keyword>
<sequence>MSLAAACTSGTFAPTLFGAEILSVQASLVTNYNQFVDGTYRRTQPSIDVKDASFCNITVTYTHPGQNDNIIVEAWLPVDNWNQRFQAVGGGGWNTGRTTGVYYAMAGAIGDGYATITTDAGLGTYSDPSPWILLSPGNVNMYYLQNFATSSLGDEAILGKALIKDFYGEGPLYSYWNGCSTGGRQGLTLAQRYPDAYDGIAAGAPVIYWTRVGMSNIWPQQYMNMENFYPYGCELEAITAAAVTACDGLDGVVDGLISDPDTCVASFDPTSLVGSTIDNCTQTGGPITISEGAAKLASALWDGSRTVAGDKIWFGLSIGSDLTMMASTNCSTGTCVGNPGKYGWDLFRYFVAKDPKWESDNISHETYEAMGHSAFQQWQSAMDFDDPDISGFHNAGGKLITYHGMADNLIPAQGTDHYYQLVSDLFPDVDDFYRHFPIPGLGHCSGGRGGQPSGMFAQLRAWVENGTAPEHSSMKFTALDGTNQTRILCPFPKKPFYNGHCGNSSDSTCWTCVKRGEGSTSPTSKNLWHL</sequence>
<gene>
    <name evidence="9" type="ORF">PPNO1_LOCUS2544</name>
</gene>
<evidence type="ECO:0000256" key="3">
    <source>
        <dbReference type="ARBA" id="ARBA00022723"/>
    </source>
</evidence>
<evidence type="ECO:0000256" key="4">
    <source>
        <dbReference type="ARBA" id="ARBA00022729"/>
    </source>
</evidence>
<dbReference type="PANTHER" id="PTHR33938">
    <property type="entry name" value="FERULOYL ESTERASE B-RELATED"/>
    <property type="match status" value="1"/>
</dbReference>
<proteinExistence type="inferred from homology"/>
<dbReference type="Gene3D" id="3.40.50.1820">
    <property type="entry name" value="alpha/beta hydrolase"/>
    <property type="match status" value="1"/>
</dbReference>
<evidence type="ECO:0000256" key="5">
    <source>
        <dbReference type="ARBA" id="ARBA00022801"/>
    </source>
</evidence>
<evidence type="ECO:0000313" key="10">
    <source>
        <dbReference type="Proteomes" id="UP000838763"/>
    </source>
</evidence>
<dbReference type="EC" id="3.1.1.-" evidence="8"/>
<dbReference type="Pfam" id="PF07519">
    <property type="entry name" value="Tannase"/>
    <property type="match status" value="1"/>
</dbReference>
<protein>
    <recommendedName>
        <fullName evidence="8">Carboxylic ester hydrolase</fullName>
        <ecNumber evidence="8">3.1.1.-</ecNumber>
    </recommendedName>
</protein>
<evidence type="ECO:0000256" key="2">
    <source>
        <dbReference type="ARBA" id="ARBA00022487"/>
    </source>
</evidence>
<dbReference type="PANTHER" id="PTHR33938:SF13">
    <property type="entry name" value="CARBOXYLIC ESTER HYDROLASE"/>
    <property type="match status" value="1"/>
</dbReference>
<keyword evidence="3" id="KW-0479">Metal-binding</keyword>
<evidence type="ECO:0000256" key="8">
    <source>
        <dbReference type="RuleBase" id="RU361238"/>
    </source>
</evidence>
<keyword evidence="2" id="KW-0719">Serine esterase</keyword>
<name>A0A9P1GXW8_9PEZI</name>